<dbReference type="EMBL" id="KZ386415">
    <property type="protein sequence ID" value="PIO55391.1"/>
    <property type="molecule type" value="Genomic_DNA"/>
</dbReference>
<gene>
    <name evidence="2" type="ORF">TELCIR_23223</name>
</gene>
<sequence>MCFVALHVTAYAMLLHLSQDMICYVYTPGGGSVFRNDFEDPEMYQLDRNVFNTSCPTTKQWMAQQASVVA</sequence>
<accession>A0A2G9TBP7</accession>
<protein>
    <submittedName>
        <fullName evidence="2">Uncharacterized protein</fullName>
    </submittedName>
</protein>
<feature type="chain" id="PRO_5013836343" evidence="1">
    <location>
        <begin position="21"/>
        <end position="70"/>
    </location>
</feature>
<evidence type="ECO:0000313" key="3">
    <source>
        <dbReference type="Proteomes" id="UP000230423"/>
    </source>
</evidence>
<dbReference type="AlphaFoldDB" id="A0A2G9TBP7"/>
<reference evidence="2 3" key="1">
    <citation type="submission" date="2015-09" db="EMBL/GenBank/DDBJ databases">
        <title>Draft genome of the parasitic nematode Teladorsagia circumcincta isolate WARC Sus (inbred).</title>
        <authorList>
            <person name="Mitreva M."/>
        </authorList>
    </citation>
    <scope>NUCLEOTIDE SEQUENCE [LARGE SCALE GENOMIC DNA]</scope>
    <source>
        <strain evidence="2 3">S</strain>
    </source>
</reference>
<name>A0A2G9TBP7_TELCI</name>
<proteinExistence type="predicted"/>
<evidence type="ECO:0000256" key="1">
    <source>
        <dbReference type="SAM" id="SignalP"/>
    </source>
</evidence>
<evidence type="ECO:0000313" key="2">
    <source>
        <dbReference type="EMBL" id="PIO55391.1"/>
    </source>
</evidence>
<feature type="signal peptide" evidence="1">
    <location>
        <begin position="1"/>
        <end position="20"/>
    </location>
</feature>
<organism evidence="2 3">
    <name type="scientific">Teladorsagia circumcincta</name>
    <name type="common">Brown stomach worm</name>
    <name type="synonym">Ostertagia circumcincta</name>
    <dbReference type="NCBI Taxonomy" id="45464"/>
    <lineage>
        <taxon>Eukaryota</taxon>
        <taxon>Metazoa</taxon>
        <taxon>Ecdysozoa</taxon>
        <taxon>Nematoda</taxon>
        <taxon>Chromadorea</taxon>
        <taxon>Rhabditida</taxon>
        <taxon>Rhabditina</taxon>
        <taxon>Rhabditomorpha</taxon>
        <taxon>Strongyloidea</taxon>
        <taxon>Trichostrongylidae</taxon>
        <taxon>Teladorsagia</taxon>
    </lineage>
</organism>
<keyword evidence="3" id="KW-1185">Reference proteome</keyword>
<dbReference type="Proteomes" id="UP000230423">
    <property type="component" value="Unassembled WGS sequence"/>
</dbReference>
<keyword evidence="1" id="KW-0732">Signal</keyword>